<dbReference type="EMBL" id="JABSTU010000010">
    <property type="protein sequence ID" value="KAH8019355.1"/>
    <property type="molecule type" value="Genomic_DNA"/>
</dbReference>
<feature type="region of interest" description="Disordered" evidence="1">
    <location>
        <begin position="129"/>
        <end position="164"/>
    </location>
</feature>
<feature type="compositionally biased region" description="Basic and acidic residues" evidence="1">
    <location>
        <begin position="16"/>
        <end position="26"/>
    </location>
</feature>
<protein>
    <submittedName>
        <fullName evidence="2">Uncharacterized protein</fullName>
    </submittedName>
</protein>
<evidence type="ECO:0000313" key="3">
    <source>
        <dbReference type="Proteomes" id="UP000821866"/>
    </source>
</evidence>
<evidence type="ECO:0000313" key="2">
    <source>
        <dbReference type="EMBL" id="KAH8019355.1"/>
    </source>
</evidence>
<dbReference type="Proteomes" id="UP000821866">
    <property type="component" value="Chromosome 8"/>
</dbReference>
<feature type="region of interest" description="Disordered" evidence="1">
    <location>
        <begin position="1"/>
        <end position="26"/>
    </location>
</feature>
<keyword evidence="3" id="KW-1185">Reference proteome</keyword>
<feature type="compositionally biased region" description="Basic and acidic residues" evidence="1">
    <location>
        <begin position="148"/>
        <end position="164"/>
    </location>
</feature>
<sequence length="279" mass="31356">MRRACCLPTLQSSSDGHAERPKEKPRRLNELAVAHGLALETGLFPAHKHREGAGNTTAKRDLLRAELNVQQRQVAQLDCTHRSGSLIKRAASPLWQTEKTARQESKRAGTKAAPSLAKRVILNAPRDKQRGSLVQACESERTNPALRPTERQHSAKYAREQGREREKKGIERVYKREWTLATITAWRVRGRAAKASQGGRNARECMYARSSCRRAHRAPGLPDLQAGLVRSQQRAPIRDSHATRTRLQECAILPPCARSLVVPLRFLRRQNRSPLMLGT</sequence>
<accession>A0A9J6DBG4</accession>
<gene>
    <name evidence="2" type="ORF">HPB51_019222</name>
</gene>
<reference evidence="2" key="1">
    <citation type="journal article" date="2020" name="Cell">
        <title>Large-Scale Comparative Analyses of Tick Genomes Elucidate Their Genetic Diversity and Vector Capacities.</title>
        <authorList>
            <consortium name="Tick Genome and Microbiome Consortium (TIGMIC)"/>
            <person name="Jia N."/>
            <person name="Wang J."/>
            <person name="Shi W."/>
            <person name="Du L."/>
            <person name="Sun Y."/>
            <person name="Zhan W."/>
            <person name="Jiang J.F."/>
            <person name="Wang Q."/>
            <person name="Zhang B."/>
            <person name="Ji P."/>
            <person name="Bell-Sakyi L."/>
            <person name="Cui X.M."/>
            <person name="Yuan T.T."/>
            <person name="Jiang B.G."/>
            <person name="Yang W.F."/>
            <person name="Lam T.T."/>
            <person name="Chang Q.C."/>
            <person name="Ding S.J."/>
            <person name="Wang X.J."/>
            <person name="Zhu J.G."/>
            <person name="Ruan X.D."/>
            <person name="Zhao L."/>
            <person name="Wei J.T."/>
            <person name="Ye R.Z."/>
            <person name="Que T.C."/>
            <person name="Du C.H."/>
            <person name="Zhou Y.H."/>
            <person name="Cheng J.X."/>
            <person name="Dai P.F."/>
            <person name="Guo W.B."/>
            <person name="Han X.H."/>
            <person name="Huang E.J."/>
            <person name="Li L.F."/>
            <person name="Wei W."/>
            <person name="Gao Y.C."/>
            <person name="Liu J.Z."/>
            <person name="Shao H.Z."/>
            <person name="Wang X."/>
            <person name="Wang C.C."/>
            <person name="Yang T.C."/>
            <person name="Huo Q.B."/>
            <person name="Li W."/>
            <person name="Chen H.Y."/>
            <person name="Chen S.E."/>
            <person name="Zhou L.G."/>
            <person name="Ni X.B."/>
            <person name="Tian J.H."/>
            <person name="Sheng Y."/>
            <person name="Liu T."/>
            <person name="Pan Y.S."/>
            <person name="Xia L.Y."/>
            <person name="Li J."/>
            <person name="Zhao F."/>
            <person name="Cao W.C."/>
        </authorList>
    </citation>
    <scope>NUCLEOTIDE SEQUENCE</scope>
    <source>
        <strain evidence="2">Rmic-2018</strain>
    </source>
</reference>
<evidence type="ECO:0000256" key="1">
    <source>
        <dbReference type="SAM" id="MobiDB-lite"/>
    </source>
</evidence>
<dbReference type="AlphaFoldDB" id="A0A9J6DBG4"/>
<reference evidence="2" key="2">
    <citation type="submission" date="2021-09" db="EMBL/GenBank/DDBJ databases">
        <authorList>
            <person name="Jia N."/>
            <person name="Wang J."/>
            <person name="Shi W."/>
            <person name="Du L."/>
            <person name="Sun Y."/>
            <person name="Zhan W."/>
            <person name="Jiang J."/>
            <person name="Wang Q."/>
            <person name="Zhang B."/>
            <person name="Ji P."/>
            <person name="Sakyi L.B."/>
            <person name="Cui X."/>
            <person name="Yuan T."/>
            <person name="Jiang B."/>
            <person name="Yang W."/>
            <person name="Lam T.T.-Y."/>
            <person name="Chang Q."/>
            <person name="Ding S."/>
            <person name="Wang X."/>
            <person name="Zhu J."/>
            <person name="Ruan X."/>
            <person name="Zhao L."/>
            <person name="Wei J."/>
            <person name="Que T."/>
            <person name="Du C."/>
            <person name="Cheng J."/>
            <person name="Dai P."/>
            <person name="Han X."/>
            <person name="Huang E."/>
            <person name="Gao Y."/>
            <person name="Liu J."/>
            <person name="Shao H."/>
            <person name="Ye R."/>
            <person name="Li L."/>
            <person name="Wei W."/>
            <person name="Wang X."/>
            <person name="Wang C."/>
            <person name="Huo Q."/>
            <person name="Li W."/>
            <person name="Guo W."/>
            <person name="Chen H."/>
            <person name="Chen S."/>
            <person name="Zhou L."/>
            <person name="Zhou L."/>
            <person name="Ni X."/>
            <person name="Tian J."/>
            <person name="Zhou Y."/>
            <person name="Sheng Y."/>
            <person name="Liu T."/>
            <person name="Pan Y."/>
            <person name="Xia L."/>
            <person name="Li J."/>
            <person name="Zhao F."/>
            <person name="Cao W."/>
        </authorList>
    </citation>
    <scope>NUCLEOTIDE SEQUENCE</scope>
    <source>
        <strain evidence="2">Rmic-2018</strain>
        <tissue evidence="2">Larvae</tissue>
    </source>
</reference>
<organism evidence="2 3">
    <name type="scientific">Rhipicephalus microplus</name>
    <name type="common">Cattle tick</name>
    <name type="synonym">Boophilus microplus</name>
    <dbReference type="NCBI Taxonomy" id="6941"/>
    <lineage>
        <taxon>Eukaryota</taxon>
        <taxon>Metazoa</taxon>
        <taxon>Ecdysozoa</taxon>
        <taxon>Arthropoda</taxon>
        <taxon>Chelicerata</taxon>
        <taxon>Arachnida</taxon>
        <taxon>Acari</taxon>
        <taxon>Parasitiformes</taxon>
        <taxon>Ixodida</taxon>
        <taxon>Ixodoidea</taxon>
        <taxon>Ixodidae</taxon>
        <taxon>Rhipicephalinae</taxon>
        <taxon>Rhipicephalus</taxon>
        <taxon>Boophilus</taxon>
    </lineage>
</organism>
<comment type="caution">
    <text evidence="2">The sequence shown here is derived from an EMBL/GenBank/DDBJ whole genome shotgun (WGS) entry which is preliminary data.</text>
</comment>
<proteinExistence type="predicted"/>
<name>A0A9J6DBG4_RHIMP</name>